<dbReference type="RefSeq" id="WP_183588315.1">
    <property type="nucleotide sequence ID" value="NZ_JACHCA010000008.1"/>
</dbReference>
<dbReference type="AlphaFoldDB" id="A0A841JDZ6"/>
<accession>A0A841JDZ6</accession>
<feature type="transmembrane region" description="Helical" evidence="1">
    <location>
        <begin position="275"/>
        <end position="293"/>
    </location>
</feature>
<evidence type="ECO:0000313" key="3">
    <source>
        <dbReference type="EMBL" id="MBB6129050.1"/>
    </source>
</evidence>
<sequence length="394" mass="44932">MSLQSVNKQRIQSIDVLRGGIMLIMAIDHVRDFFHLSSVSPTDMTNTTPALFFTRWITHFCAPTFVFLSGISANLAGSRRSPGEFSAFLIKRGLWLIFVEVVLITLAISANPFYNFIILQVIWAIGISMIILGLLNRLPVKVIGLIGLLLFFGHNLFDLPGLSNPATDSAATKVLFTARAAIIPLGDSHFIFCLYAILPWTSVMLLGYAFGALYRSGYDAILRRRQLRYAGLITLGIFVILRAFNIYGDPSPWAVQRNTLFTIMSFLNTTKYPCSLLYLCMTMGVAMLLLSYFEKIQNKLTGIFNVYGKVPFFYYVPHFYIIRILSIIFLLAWGYTSKDLITPKSPIWFRPPTFGYSLPVVYLIWLAVIASLYFPCRWFGKYKQTHKQWWLNYL</sequence>
<dbReference type="InterPro" id="IPR012429">
    <property type="entry name" value="HGSNAT_cat"/>
</dbReference>
<dbReference type="PANTHER" id="PTHR40407">
    <property type="entry name" value="MEMBRANE PROTEIN-LIKE PROTEIN"/>
    <property type="match status" value="1"/>
</dbReference>
<feature type="transmembrane region" description="Helical" evidence="1">
    <location>
        <begin position="226"/>
        <end position="247"/>
    </location>
</feature>
<feature type="transmembrane region" description="Helical" evidence="1">
    <location>
        <begin position="89"/>
        <end position="110"/>
    </location>
</feature>
<feature type="transmembrane region" description="Helical" evidence="1">
    <location>
        <begin position="142"/>
        <end position="157"/>
    </location>
</feature>
<comment type="caution">
    <text evidence="3">The sequence shown here is derived from an EMBL/GenBank/DDBJ whole genome shotgun (WGS) entry which is preliminary data.</text>
</comment>
<evidence type="ECO:0000259" key="2">
    <source>
        <dbReference type="Pfam" id="PF07786"/>
    </source>
</evidence>
<gene>
    <name evidence="3" type="ORF">HDF22_003175</name>
</gene>
<keyword evidence="1" id="KW-0812">Transmembrane</keyword>
<feature type="transmembrane region" description="Helical" evidence="1">
    <location>
        <begin position="56"/>
        <end position="77"/>
    </location>
</feature>
<reference evidence="3 4" key="1">
    <citation type="submission" date="2020-08" db="EMBL/GenBank/DDBJ databases">
        <title>Genomic Encyclopedia of Type Strains, Phase IV (KMG-V): Genome sequencing to study the core and pangenomes of soil and plant-associated prokaryotes.</title>
        <authorList>
            <person name="Whitman W."/>
        </authorList>
    </citation>
    <scope>NUCLEOTIDE SEQUENCE [LARGE SCALE GENOMIC DNA]</scope>
    <source>
        <strain evidence="3 4">MP601</strain>
    </source>
</reference>
<dbReference type="Proteomes" id="UP000548326">
    <property type="component" value="Unassembled WGS sequence"/>
</dbReference>
<organism evidence="3 4">
    <name type="scientific">Mucilaginibacter lappiensis</name>
    <dbReference type="NCBI Taxonomy" id="354630"/>
    <lineage>
        <taxon>Bacteria</taxon>
        <taxon>Pseudomonadati</taxon>
        <taxon>Bacteroidota</taxon>
        <taxon>Sphingobacteriia</taxon>
        <taxon>Sphingobacteriales</taxon>
        <taxon>Sphingobacteriaceae</taxon>
        <taxon>Mucilaginibacter</taxon>
    </lineage>
</organism>
<keyword evidence="1" id="KW-1133">Transmembrane helix</keyword>
<feature type="transmembrane region" description="Helical" evidence="1">
    <location>
        <begin position="189"/>
        <end position="214"/>
    </location>
</feature>
<dbReference type="PANTHER" id="PTHR40407:SF1">
    <property type="entry name" value="HEPARAN-ALPHA-GLUCOSAMINIDE N-ACETYLTRANSFERASE CATALYTIC DOMAIN-CONTAINING PROTEIN"/>
    <property type="match status" value="1"/>
</dbReference>
<feature type="domain" description="Heparan-alpha-glucosaminide N-acetyltransferase catalytic" evidence="2">
    <location>
        <begin position="10"/>
        <end position="229"/>
    </location>
</feature>
<feature type="transmembrane region" description="Helical" evidence="1">
    <location>
        <begin position="313"/>
        <end position="334"/>
    </location>
</feature>
<dbReference type="Pfam" id="PF07786">
    <property type="entry name" value="HGSNAT_cat"/>
    <property type="match status" value="1"/>
</dbReference>
<name>A0A841JDZ6_9SPHI</name>
<evidence type="ECO:0000313" key="4">
    <source>
        <dbReference type="Proteomes" id="UP000548326"/>
    </source>
</evidence>
<feature type="transmembrane region" description="Helical" evidence="1">
    <location>
        <begin position="116"/>
        <end position="135"/>
    </location>
</feature>
<protein>
    <submittedName>
        <fullName evidence="3">Putative membrane protein</fullName>
    </submittedName>
</protein>
<keyword evidence="1" id="KW-0472">Membrane</keyword>
<proteinExistence type="predicted"/>
<dbReference type="EMBL" id="JACHCA010000008">
    <property type="protein sequence ID" value="MBB6129050.1"/>
    <property type="molecule type" value="Genomic_DNA"/>
</dbReference>
<feature type="transmembrane region" description="Helical" evidence="1">
    <location>
        <begin position="354"/>
        <end position="374"/>
    </location>
</feature>
<evidence type="ECO:0000256" key="1">
    <source>
        <dbReference type="SAM" id="Phobius"/>
    </source>
</evidence>